<dbReference type="InterPro" id="IPR000551">
    <property type="entry name" value="MerR-type_HTH_dom"/>
</dbReference>
<dbReference type="GO" id="GO:0003700">
    <property type="term" value="F:DNA-binding transcription factor activity"/>
    <property type="evidence" value="ECO:0007669"/>
    <property type="project" value="InterPro"/>
</dbReference>
<feature type="domain" description="HTH merR-type" evidence="2">
    <location>
        <begin position="18"/>
        <end position="86"/>
    </location>
</feature>
<dbReference type="PANTHER" id="PTHR30204:SF58">
    <property type="entry name" value="HTH-TYPE TRANSCRIPTIONAL REGULATOR YFMP"/>
    <property type="match status" value="1"/>
</dbReference>
<gene>
    <name evidence="3" type="primary">hspR2</name>
    <name evidence="3" type="ORF">ARTSIC4J27_642</name>
</gene>
<dbReference type="OrthoDB" id="5345718at2"/>
<proteinExistence type="predicted"/>
<evidence type="ECO:0000313" key="4">
    <source>
        <dbReference type="Proteomes" id="UP000035722"/>
    </source>
</evidence>
<dbReference type="InterPro" id="IPR009061">
    <property type="entry name" value="DNA-bd_dom_put_sf"/>
</dbReference>
<dbReference type="Proteomes" id="UP000035722">
    <property type="component" value="Unassembled WGS sequence"/>
</dbReference>
<dbReference type="GO" id="GO:0003677">
    <property type="term" value="F:DNA binding"/>
    <property type="evidence" value="ECO:0007669"/>
    <property type="project" value="UniProtKB-KW"/>
</dbReference>
<sequence>MAEQERGRAPAPAKGRALYAISVAAELANTGQQNIRLYETRGLLTPSRTAGGTRQYSDADIAVLLRIGELLEQGLNLAGVAKVLELEEANFRLHRALKRARSRPPA</sequence>
<dbReference type="PROSITE" id="PS50937">
    <property type="entry name" value="HTH_MERR_2"/>
    <property type="match status" value="1"/>
</dbReference>
<keyword evidence="4" id="KW-1185">Reference proteome</keyword>
<protein>
    <submittedName>
        <fullName evidence="3">MerR regulatory family protein</fullName>
    </submittedName>
</protein>
<evidence type="ECO:0000259" key="2">
    <source>
        <dbReference type="PROSITE" id="PS50937"/>
    </source>
</evidence>
<name>A0A024GY59_9MICC</name>
<dbReference type="Gene3D" id="1.10.1660.10">
    <property type="match status" value="1"/>
</dbReference>
<dbReference type="SUPFAM" id="SSF46955">
    <property type="entry name" value="Putative DNA-binding domain"/>
    <property type="match status" value="1"/>
</dbReference>
<dbReference type="RefSeq" id="WP_050053766.1">
    <property type="nucleotide sequence ID" value="NZ_CAQI01000029.1"/>
</dbReference>
<dbReference type="PANTHER" id="PTHR30204">
    <property type="entry name" value="REDOX-CYCLING DRUG-SENSING TRANSCRIPTIONAL ACTIVATOR SOXR"/>
    <property type="match status" value="1"/>
</dbReference>
<dbReference type="AlphaFoldDB" id="A0A024GY59"/>
<accession>A0A024GY59</accession>
<comment type="caution">
    <text evidence="3">The sequence shown here is derived from an EMBL/GenBank/DDBJ whole genome shotgun (WGS) entry which is preliminary data.</text>
</comment>
<dbReference type="STRING" id="861266.ARTSIC4J27_642"/>
<dbReference type="InterPro" id="IPR047057">
    <property type="entry name" value="MerR_fam"/>
</dbReference>
<dbReference type="SMART" id="SM00422">
    <property type="entry name" value="HTH_MERR"/>
    <property type="match status" value="1"/>
</dbReference>
<organism evidence="3 4">
    <name type="scientific">Pseudarthrobacter siccitolerans</name>
    <dbReference type="NCBI Taxonomy" id="861266"/>
    <lineage>
        <taxon>Bacteria</taxon>
        <taxon>Bacillati</taxon>
        <taxon>Actinomycetota</taxon>
        <taxon>Actinomycetes</taxon>
        <taxon>Micrococcales</taxon>
        <taxon>Micrococcaceae</taxon>
        <taxon>Pseudarthrobacter</taxon>
    </lineage>
</organism>
<evidence type="ECO:0000313" key="3">
    <source>
        <dbReference type="EMBL" id="CCQ44713.1"/>
    </source>
</evidence>
<reference evidence="4" key="1">
    <citation type="journal article" date="2014" name="Genome Announc.">
        <title>Genome Sequence of Arthrobacter siccitolerans 4J27, a Xeroprotectant-Producing Desiccation-Tolerant Microorganism.</title>
        <authorList>
            <person name="Manzanera M."/>
            <person name="Santa-Cruz-Calvo L."/>
            <person name="Vilchez J.I."/>
            <person name="Garcia-Fontana C."/>
            <person name="Silva-Castro G.A."/>
            <person name="Calvo C."/>
            <person name="Gonzalez-Lopez J."/>
        </authorList>
    </citation>
    <scope>NUCLEOTIDE SEQUENCE [LARGE SCALE GENOMIC DNA]</scope>
    <source>
        <strain evidence="4">4J27</strain>
    </source>
</reference>
<keyword evidence="1" id="KW-0238">DNA-binding</keyword>
<dbReference type="EMBL" id="CAQI01000029">
    <property type="protein sequence ID" value="CCQ44713.1"/>
    <property type="molecule type" value="Genomic_DNA"/>
</dbReference>
<dbReference type="Pfam" id="PF13411">
    <property type="entry name" value="MerR_1"/>
    <property type="match status" value="1"/>
</dbReference>
<evidence type="ECO:0000256" key="1">
    <source>
        <dbReference type="ARBA" id="ARBA00023125"/>
    </source>
</evidence>